<evidence type="ECO:0000313" key="1">
    <source>
        <dbReference type="EMBL" id="PON75398.1"/>
    </source>
</evidence>
<evidence type="ECO:0000313" key="2">
    <source>
        <dbReference type="Proteomes" id="UP000237105"/>
    </source>
</evidence>
<keyword evidence="2" id="KW-1185">Reference proteome</keyword>
<comment type="caution">
    <text evidence="1">The sequence shown here is derived from an EMBL/GenBank/DDBJ whole genome shotgun (WGS) entry which is preliminary data.</text>
</comment>
<organism evidence="1 2">
    <name type="scientific">Parasponia andersonii</name>
    <name type="common">Sponia andersonii</name>
    <dbReference type="NCBI Taxonomy" id="3476"/>
    <lineage>
        <taxon>Eukaryota</taxon>
        <taxon>Viridiplantae</taxon>
        <taxon>Streptophyta</taxon>
        <taxon>Embryophyta</taxon>
        <taxon>Tracheophyta</taxon>
        <taxon>Spermatophyta</taxon>
        <taxon>Magnoliopsida</taxon>
        <taxon>eudicotyledons</taxon>
        <taxon>Gunneridae</taxon>
        <taxon>Pentapetalae</taxon>
        <taxon>rosids</taxon>
        <taxon>fabids</taxon>
        <taxon>Rosales</taxon>
        <taxon>Cannabaceae</taxon>
        <taxon>Parasponia</taxon>
    </lineage>
</organism>
<sequence length="62" mass="6951">IELVEGGGEELSIFATSNWNLSSTSNGGKQKPPSLRRVIFFARVADFRGFRLQLQSCNLFIF</sequence>
<reference evidence="2" key="1">
    <citation type="submission" date="2016-06" db="EMBL/GenBank/DDBJ databases">
        <title>Parallel loss of symbiosis genes in relatives of nitrogen-fixing non-legume Parasponia.</title>
        <authorList>
            <person name="Van Velzen R."/>
            <person name="Holmer R."/>
            <person name="Bu F."/>
            <person name="Rutten L."/>
            <person name="Van Zeijl A."/>
            <person name="Liu W."/>
            <person name="Santuari L."/>
            <person name="Cao Q."/>
            <person name="Sharma T."/>
            <person name="Shen D."/>
            <person name="Roswanjaya Y."/>
            <person name="Wardhani T."/>
            <person name="Kalhor M.S."/>
            <person name="Jansen J."/>
            <person name="Van den Hoogen J."/>
            <person name="Gungor B."/>
            <person name="Hartog M."/>
            <person name="Hontelez J."/>
            <person name="Verver J."/>
            <person name="Yang W.-C."/>
            <person name="Schijlen E."/>
            <person name="Repin R."/>
            <person name="Schilthuizen M."/>
            <person name="Schranz E."/>
            <person name="Heidstra R."/>
            <person name="Miyata K."/>
            <person name="Fedorova E."/>
            <person name="Kohlen W."/>
            <person name="Bisseling T."/>
            <person name="Smit S."/>
            <person name="Geurts R."/>
        </authorList>
    </citation>
    <scope>NUCLEOTIDE SEQUENCE [LARGE SCALE GENOMIC DNA]</scope>
    <source>
        <strain evidence="2">cv. WU1-14</strain>
    </source>
</reference>
<proteinExistence type="predicted"/>
<feature type="non-terminal residue" evidence="1">
    <location>
        <position position="1"/>
    </location>
</feature>
<dbReference type="AlphaFoldDB" id="A0A2P5DQ33"/>
<protein>
    <submittedName>
        <fullName evidence="1">Uncharacterized protein</fullName>
    </submittedName>
</protein>
<accession>A0A2P5DQ33</accession>
<name>A0A2P5DQ33_PARAD</name>
<dbReference type="EMBL" id="JXTB01000024">
    <property type="protein sequence ID" value="PON75398.1"/>
    <property type="molecule type" value="Genomic_DNA"/>
</dbReference>
<dbReference type="Proteomes" id="UP000237105">
    <property type="component" value="Unassembled WGS sequence"/>
</dbReference>
<gene>
    <name evidence="1" type="ORF">PanWU01x14_043650</name>
</gene>